<evidence type="ECO:0000313" key="2">
    <source>
        <dbReference type="Proteomes" id="UP000318741"/>
    </source>
</evidence>
<gene>
    <name evidence="1" type="ORF">CA12_29750</name>
</gene>
<sequence length="289" mass="31334">MSDAVSPLPWQAHLGPVFDDRYDGPRVPLDLMLQRLRRRFPDLSADVAAGDAAIRAHYTRLKAMGCPDVILGPWERRLGTEPMVTLDMPNSELTFQLAAIENPHLEGLWLSIDDLTPCDGRPDLRGFVAAAEMVAEALDFRLGLQVNSSAENWGIGIDADWQVADPHADLRAGMGAQRNPATGDWVKEPSELPDRGAAHWPAACRRTAAAWCDHAESRDKPAMLAAYGGAEGVAAAIQRDLAQLGPLTAFREHVTGAAFENTAVLTHGEWTCTIRFSGAPTGQLREEAA</sequence>
<dbReference type="RefSeq" id="WP_145359790.1">
    <property type="nucleotide sequence ID" value="NZ_CP036265.1"/>
</dbReference>
<dbReference type="Proteomes" id="UP000318741">
    <property type="component" value="Chromosome"/>
</dbReference>
<name>A0A517PBW1_9PLAN</name>
<dbReference type="AlphaFoldDB" id="A0A517PBW1"/>
<protein>
    <submittedName>
        <fullName evidence="1">Uncharacterized protein</fullName>
    </submittedName>
</protein>
<organism evidence="1 2">
    <name type="scientific">Alienimonas californiensis</name>
    <dbReference type="NCBI Taxonomy" id="2527989"/>
    <lineage>
        <taxon>Bacteria</taxon>
        <taxon>Pseudomonadati</taxon>
        <taxon>Planctomycetota</taxon>
        <taxon>Planctomycetia</taxon>
        <taxon>Planctomycetales</taxon>
        <taxon>Planctomycetaceae</taxon>
        <taxon>Alienimonas</taxon>
    </lineage>
</organism>
<reference evidence="1 2" key="1">
    <citation type="submission" date="2019-02" db="EMBL/GenBank/DDBJ databases">
        <title>Deep-cultivation of Planctomycetes and their phenomic and genomic characterization uncovers novel biology.</title>
        <authorList>
            <person name="Wiegand S."/>
            <person name="Jogler M."/>
            <person name="Boedeker C."/>
            <person name="Pinto D."/>
            <person name="Vollmers J."/>
            <person name="Rivas-Marin E."/>
            <person name="Kohn T."/>
            <person name="Peeters S.H."/>
            <person name="Heuer A."/>
            <person name="Rast P."/>
            <person name="Oberbeckmann S."/>
            <person name="Bunk B."/>
            <person name="Jeske O."/>
            <person name="Meyerdierks A."/>
            <person name="Storesund J.E."/>
            <person name="Kallscheuer N."/>
            <person name="Luecker S."/>
            <person name="Lage O.M."/>
            <person name="Pohl T."/>
            <person name="Merkel B.J."/>
            <person name="Hornburger P."/>
            <person name="Mueller R.-W."/>
            <person name="Bruemmer F."/>
            <person name="Labrenz M."/>
            <person name="Spormann A.M."/>
            <person name="Op den Camp H."/>
            <person name="Overmann J."/>
            <person name="Amann R."/>
            <person name="Jetten M.S.M."/>
            <person name="Mascher T."/>
            <person name="Medema M.H."/>
            <person name="Devos D.P."/>
            <person name="Kaster A.-K."/>
            <person name="Ovreas L."/>
            <person name="Rohde M."/>
            <person name="Galperin M.Y."/>
            <person name="Jogler C."/>
        </authorList>
    </citation>
    <scope>NUCLEOTIDE SEQUENCE [LARGE SCALE GENOMIC DNA]</scope>
    <source>
        <strain evidence="1 2">CA12</strain>
    </source>
</reference>
<evidence type="ECO:0000313" key="1">
    <source>
        <dbReference type="EMBL" id="QDT16867.1"/>
    </source>
</evidence>
<accession>A0A517PBW1</accession>
<dbReference type="EMBL" id="CP036265">
    <property type="protein sequence ID" value="QDT16867.1"/>
    <property type="molecule type" value="Genomic_DNA"/>
</dbReference>
<dbReference type="KEGG" id="acaf:CA12_29750"/>
<keyword evidence="2" id="KW-1185">Reference proteome</keyword>
<proteinExistence type="predicted"/>